<dbReference type="Pfam" id="PF24681">
    <property type="entry name" value="Kelch_KLHDC2_KLHL20_DRC7"/>
    <property type="match status" value="1"/>
</dbReference>
<dbReference type="RefSeq" id="WP_143160045.1">
    <property type="nucleotide sequence ID" value="NZ_FRBL01000008.1"/>
</dbReference>
<dbReference type="Proteomes" id="UP000184420">
    <property type="component" value="Unassembled WGS sequence"/>
</dbReference>
<dbReference type="InterPro" id="IPR015915">
    <property type="entry name" value="Kelch-typ_b-propeller"/>
</dbReference>
<dbReference type="STRING" id="1419482.SAMN05444266_108260"/>
<protein>
    <submittedName>
        <fullName evidence="2">DNA-binding transcriptional activator of the SARP family</fullName>
    </submittedName>
</protein>
<dbReference type="InterPro" id="IPR011990">
    <property type="entry name" value="TPR-like_helical_dom_sf"/>
</dbReference>
<evidence type="ECO:0000256" key="1">
    <source>
        <dbReference type="SAM" id="MobiDB-lite"/>
    </source>
</evidence>
<dbReference type="SUPFAM" id="SSF48452">
    <property type="entry name" value="TPR-like"/>
    <property type="match status" value="1"/>
</dbReference>
<organism evidence="2 3">
    <name type="scientific">Chitinophaga jiangningensis</name>
    <dbReference type="NCBI Taxonomy" id="1419482"/>
    <lineage>
        <taxon>Bacteria</taxon>
        <taxon>Pseudomonadati</taxon>
        <taxon>Bacteroidota</taxon>
        <taxon>Chitinophagia</taxon>
        <taxon>Chitinophagales</taxon>
        <taxon>Chitinophagaceae</taxon>
        <taxon>Chitinophaga</taxon>
    </lineage>
</organism>
<dbReference type="Gene3D" id="2.120.10.80">
    <property type="entry name" value="Kelch-type beta propeller"/>
    <property type="match status" value="1"/>
</dbReference>
<dbReference type="InterPro" id="IPR051677">
    <property type="entry name" value="AfsR-DnrI-RedD_regulator"/>
</dbReference>
<dbReference type="Gene3D" id="1.25.40.10">
    <property type="entry name" value="Tetratricopeptide repeat domain"/>
    <property type="match status" value="1"/>
</dbReference>
<proteinExistence type="predicted"/>
<name>A0A1M7J7Z7_9BACT</name>
<keyword evidence="2" id="KW-0238">DNA-binding</keyword>
<reference evidence="2 3" key="1">
    <citation type="submission" date="2016-11" db="EMBL/GenBank/DDBJ databases">
        <authorList>
            <person name="Jaros S."/>
            <person name="Januszkiewicz K."/>
            <person name="Wedrychowicz H."/>
        </authorList>
    </citation>
    <scope>NUCLEOTIDE SEQUENCE [LARGE SCALE GENOMIC DNA]</scope>
    <source>
        <strain evidence="2 3">DSM 27406</strain>
    </source>
</reference>
<dbReference type="PANTHER" id="PTHR35807">
    <property type="entry name" value="TRANSCRIPTIONAL REGULATOR REDD-RELATED"/>
    <property type="match status" value="1"/>
</dbReference>
<dbReference type="EMBL" id="FRBL01000008">
    <property type="protein sequence ID" value="SHM49149.1"/>
    <property type="molecule type" value="Genomic_DNA"/>
</dbReference>
<accession>A0A1M7J7Z7</accession>
<feature type="region of interest" description="Disordered" evidence="1">
    <location>
        <begin position="587"/>
        <end position="613"/>
    </location>
</feature>
<evidence type="ECO:0000313" key="2">
    <source>
        <dbReference type="EMBL" id="SHM49149.1"/>
    </source>
</evidence>
<dbReference type="GO" id="GO:0006355">
    <property type="term" value="P:regulation of DNA-templated transcription"/>
    <property type="evidence" value="ECO:0007669"/>
    <property type="project" value="TreeGrafter"/>
</dbReference>
<sequence>MKTAIKTFATTLVLLFAAFYSTKGQENYGLTFYSFNAPQEKRTSLELSENELCFEDSFDLSFDFSFIPNRSIYFGYLFRMISSSGQNIDLVYNQKDEVFNTIVGESFCGIDFKLDKSILYNKWTNIRYHLTKNTISCYINHQLYKTTPIHLKDNCFHIYFGALRLKDFITTDVPPMILRNVGYSESNKLRYYWPLGKPGTHHLEDTIAGKQAIVTNPLWSDDLHRNWRLLKSATVKGNASVTFNQEAEKVYLVSEDTVYELPIDDEMTTEVARPSVGYHLFQANQSLYNTNDHKLYNFYIDIHGISTYQDNTGRWTNSFDTVANTEYGHTSKVFSRKENALYIFGGYGQLKYKNQVQRYDFTTQQWTDIQTSGDYFTPRYMSAGGQWNDSIYILGGYGSRTGDQVLRPQHLYDFMRFNTNTKEFKKIFTLENTGTPFVFASSIIIDTINHTYYGLCYDESRYDTRLKMIKGSLYSPAYQFVGDEIPYAFQDVISDADLFYCPRSRQLLAVTLLADLGKQTTVKIYSIGFPPLPFQPAEKKSGINLSWWWLTLLLLPLLGWIAWRRKKTTKINVTHTPVDRPLAESVAPTPVAAPARTPVPAEPTQDKAPPEPAPFVRDRKTAISIYLFGNFEILDSDGNEYSPQFSPLLKELFLVILLYTLKNGKGISSEKLNDIFWGDKEGKIAKNNLSVNMVRLKGILAKIGELSIKKEGERWMLDYNPADISIDLMDFMHVKAAYPEHGRQKLGYLLYFVSRGAFLKQTEYTWLDDIKSDYTNIITDELLEESRHLHIQPDADILVETANAILHFDPLSEEALRLKCRALIALGRHSLAKNAYERFAKEYAKVYGEDYPVAFTEMVK</sequence>
<dbReference type="SUPFAM" id="SSF117281">
    <property type="entry name" value="Kelch motif"/>
    <property type="match status" value="1"/>
</dbReference>
<dbReference type="GO" id="GO:0003677">
    <property type="term" value="F:DNA binding"/>
    <property type="evidence" value="ECO:0007669"/>
    <property type="project" value="UniProtKB-KW"/>
</dbReference>
<dbReference type="AlphaFoldDB" id="A0A1M7J7Z7"/>
<evidence type="ECO:0000313" key="3">
    <source>
        <dbReference type="Proteomes" id="UP000184420"/>
    </source>
</evidence>
<gene>
    <name evidence="2" type="ORF">SAMN05444266_108260</name>
</gene>
<feature type="compositionally biased region" description="Low complexity" evidence="1">
    <location>
        <begin position="587"/>
        <end position="603"/>
    </location>
</feature>
<dbReference type="PANTHER" id="PTHR35807:SF1">
    <property type="entry name" value="TRANSCRIPTIONAL REGULATOR REDD"/>
    <property type="match status" value="1"/>
</dbReference>
<keyword evidence="3" id="KW-1185">Reference proteome</keyword>
<dbReference type="OrthoDB" id="1110630at2"/>